<dbReference type="Proteomes" id="UP000027093">
    <property type="component" value="Chromosome"/>
</dbReference>
<dbReference type="GeneID" id="74946355"/>
<feature type="domain" description="Radical SAM core" evidence="14">
    <location>
        <begin position="157"/>
        <end position="387"/>
    </location>
</feature>
<evidence type="ECO:0000259" key="13">
    <source>
        <dbReference type="PROSITE" id="PS51449"/>
    </source>
</evidence>
<dbReference type="SUPFAM" id="SSF102114">
    <property type="entry name" value="Radical SAM enzymes"/>
    <property type="match status" value="1"/>
</dbReference>
<evidence type="ECO:0000259" key="14">
    <source>
        <dbReference type="PROSITE" id="PS51918"/>
    </source>
</evidence>
<feature type="domain" description="MTTase N-terminal" evidence="13">
    <location>
        <begin position="26"/>
        <end position="136"/>
    </location>
</feature>
<dbReference type="CDD" id="cd01335">
    <property type="entry name" value="Radical_SAM"/>
    <property type="match status" value="1"/>
</dbReference>
<keyword evidence="4 11" id="KW-0808">Transferase</keyword>
<name>A0A060HQ69_9ARCH</name>
<dbReference type="InterPro" id="IPR038135">
    <property type="entry name" value="Methylthiotransferase_N_sf"/>
</dbReference>
<dbReference type="InterPro" id="IPR013848">
    <property type="entry name" value="Methylthiotransferase_N"/>
</dbReference>
<comment type="catalytic activity">
    <reaction evidence="10 11">
        <text>N(6)-L-threonylcarbamoyladenosine(37) in tRNA + (sulfur carrier)-SH + AH2 + 2 S-adenosyl-L-methionine = 2-methylsulfanyl-N(6)-L-threonylcarbamoyladenosine(37) in tRNA + (sulfur carrier)-H + 5'-deoxyadenosine + L-methionine + A + S-adenosyl-L-homocysteine + 2 H(+)</text>
        <dbReference type="Rhea" id="RHEA:37075"/>
        <dbReference type="Rhea" id="RHEA-COMP:10163"/>
        <dbReference type="Rhea" id="RHEA-COMP:11092"/>
        <dbReference type="Rhea" id="RHEA-COMP:14737"/>
        <dbReference type="Rhea" id="RHEA-COMP:14739"/>
        <dbReference type="ChEBI" id="CHEBI:13193"/>
        <dbReference type="ChEBI" id="CHEBI:15378"/>
        <dbReference type="ChEBI" id="CHEBI:17319"/>
        <dbReference type="ChEBI" id="CHEBI:17499"/>
        <dbReference type="ChEBI" id="CHEBI:29917"/>
        <dbReference type="ChEBI" id="CHEBI:57844"/>
        <dbReference type="ChEBI" id="CHEBI:57856"/>
        <dbReference type="ChEBI" id="CHEBI:59789"/>
        <dbReference type="ChEBI" id="CHEBI:64428"/>
        <dbReference type="ChEBI" id="CHEBI:74418"/>
        <dbReference type="ChEBI" id="CHEBI:74420"/>
        <dbReference type="EC" id="2.8.4.5"/>
    </reaction>
</comment>
<gene>
    <name evidence="15" type="ORF">NVIE_010980</name>
</gene>
<dbReference type="InterPro" id="IPR007197">
    <property type="entry name" value="rSAM"/>
</dbReference>
<dbReference type="Gene3D" id="3.80.30.20">
    <property type="entry name" value="tm_1862 like domain"/>
    <property type="match status" value="1"/>
</dbReference>
<dbReference type="InterPro" id="IPR058240">
    <property type="entry name" value="rSAM_sf"/>
</dbReference>
<keyword evidence="16" id="KW-1185">Reference proteome</keyword>
<accession>A0A060HQ69</accession>
<dbReference type="EMBL" id="CP007536">
    <property type="protein sequence ID" value="AIC15327.1"/>
    <property type="molecule type" value="Genomic_DNA"/>
</dbReference>
<dbReference type="PROSITE" id="PS51918">
    <property type="entry name" value="RADICAL_SAM"/>
    <property type="match status" value="1"/>
</dbReference>
<evidence type="ECO:0000256" key="4">
    <source>
        <dbReference type="ARBA" id="ARBA00022679"/>
    </source>
</evidence>
<sequence length="451" mass="49996">MYVRSLKPKLIESIHLIKRQEEPAKGKVWIEAYGCSASMADSEMITGLLKSAGYEIASSRKEGSLNLIVTCSVKDTTEHKMVHRIKQLSRTGKPLVVAGCLPKADRAMVESLSPMASLMGPHSIDRSADVVGSAFSGSRLVALEDSPVDKVNVPRVRINPVVSIVEIASGCMSECTFCQTKLAKGWLHSYRIGDIARQVRDDVDAGCKEVWLTSTDSGCYGRDMGTNLAELLRACAGIDGDFKIRVGMLNPQYMPDMMGEIADAYAQNERLFRFIHMPVQSGSERILRKMKRGHTARVFSDAVKTLRAKMPDFTVSTDIIVGFPTETEEDFRQTLDLLKETQPDVVNISRYSARPGTESAKLKKVSSQVAKERSERLTKLVRDIAKKRNASWKGWQGEIVIDELGKVAQGRNHAYKSVVLAGKPDDFKLGEKIRVEVYDFSSFSLKARAIL</sequence>
<keyword evidence="7 11" id="KW-0479">Metal-binding</keyword>
<dbReference type="Gene3D" id="3.40.50.12160">
    <property type="entry name" value="Methylthiotransferase, N-terminal domain"/>
    <property type="match status" value="1"/>
</dbReference>
<evidence type="ECO:0000259" key="12">
    <source>
        <dbReference type="PROSITE" id="PS50926"/>
    </source>
</evidence>
<evidence type="ECO:0000256" key="7">
    <source>
        <dbReference type="ARBA" id="ARBA00022723"/>
    </source>
</evidence>
<dbReference type="InterPro" id="IPR023404">
    <property type="entry name" value="rSAM_horseshoe"/>
</dbReference>
<dbReference type="InterPro" id="IPR020612">
    <property type="entry name" value="Methylthiotransferase_CS"/>
</dbReference>
<dbReference type="InterPro" id="IPR002792">
    <property type="entry name" value="TRAM_dom"/>
</dbReference>
<proteinExistence type="inferred from homology"/>
<dbReference type="KEGG" id="nvn:NVIE_010980"/>
<dbReference type="InterPro" id="IPR006638">
    <property type="entry name" value="Elp3/MiaA/NifB-like_rSAM"/>
</dbReference>
<dbReference type="AlphaFoldDB" id="A0A060HQ69"/>
<dbReference type="RefSeq" id="WP_075054356.1">
    <property type="nucleotide sequence ID" value="NZ_CP007536.1"/>
</dbReference>
<dbReference type="STRING" id="926571.NVIE_010980"/>
<evidence type="ECO:0000256" key="11">
    <source>
        <dbReference type="RuleBase" id="RU368081"/>
    </source>
</evidence>
<dbReference type="PROSITE" id="PS01278">
    <property type="entry name" value="MTTASE_RADICAL"/>
    <property type="match status" value="1"/>
</dbReference>
<keyword evidence="9 11" id="KW-0411">Iron-sulfur</keyword>
<protein>
    <recommendedName>
        <fullName evidence="11">tRNA-t(6)A37 methylthiotransferase</fullName>
        <ecNumber evidence="11">2.8.4.5</ecNumber>
    </recommendedName>
</protein>
<evidence type="ECO:0000256" key="10">
    <source>
        <dbReference type="ARBA" id="ARBA00051661"/>
    </source>
</evidence>
<dbReference type="PROSITE" id="PS51449">
    <property type="entry name" value="MTTASE_N"/>
    <property type="match status" value="1"/>
</dbReference>
<comment type="cofactor">
    <cofactor evidence="11">
        <name>[4Fe-4S] cluster</name>
        <dbReference type="ChEBI" id="CHEBI:49883"/>
    </cofactor>
    <text evidence="11">Binds 1 or 2 [4Fe-4S] cluster. One cluster is coordinated with 3 cysteines and an exchangeable S-adenosyl-L-methionine.</text>
</comment>
<keyword evidence="6 11" id="KW-0819">tRNA processing</keyword>
<evidence type="ECO:0000256" key="3">
    <source>
        <dbReference type="ARBA" id="ARBA00022485"/>
    </source>
</evidence>
<keyword evidence="5 11" id="KW-0949">S-adenosyl-L-methionine</keyword>
<dbReference type="InterPro" id="IPR005839">
    <property type="entry name" value="Methylthiotransferase"/>
</dbReference>
<evidence type="ECO:0000256" key="8">
    <source>
        <dbReference type="ARBA" id="ARBA00023004"/>
    </source>
</evidence>
<dbReference type="EC" id="2.8.4.5" evidence="11"/>
<keyword evidence="8 11" id="KW-0408">Iron</keyword>
<dbReference type="GO" id="GO:0035598">
    <property type="term" value="F:tRNA (N(6)-L-threonylcarbamoyladenosine(37)-C(2))-methylthiotransferase activity"/>
    <property type="evidence" value="ECO:0007669"/>
    <property type="project" value="UniProtKB-UniRule"/>
</dbReference>
<feature type="domain" description="TRAM" evidence="12">
    <location>
        <begin position="390"/>
        <end position="451"/>
    </location>
</feature>
<dbReference type="GO" id="GO:0046872">
    <property type="term" value="F:metal ion binding"/>
    <property type="evidence" value="ECO:0007669"/>
    <property type="project" value="UniProtKB-UniRule"/>
</dbReference>
<dbReference type="SFLD" id="SFLDS00029">
    <property type="entry name" value="Radical_SAM"/>
    <property type="match status" value="1"/>
</dbReference>
<dbReference type="InterPro" id="IPR006466">
    <property type="entry name" value="MiaB-like_arc_euk"/>
</dbReference>
<evidence type="ECO:0000256" key="1">
    <source>
        <dbReference type="ARBA" id="ARBA00002399"/>
    </source>
</evidence>
<dbReference type="PANTHER" id="PTHR11918:SF45">
    <property type="entry name" value="THREONYLCARBAMOYLADENOSINE TRNA METHYLTHIOTRANSFERASE"/>
    <property type="match status" value="1"/>
</dbReference>
<keyword evidence="3 11" id="KW-0004">4Fe-4S</keyword>
<dbReference type="PANTHER" id="PTHR11918">
    <property type="entry name" value="RADICAL SAM PROTEINS"/>
    <property type="match status" value="1"/>
</dbReference>
<dbReference type="Pfam" id="PF04055">
    <property type="entry name" value="Radical_SAM"/>
    <property type="match status" value="1"/>
</dbReference>
<dbReference type="PROSITE" id="PS50926">
    <property type="entry name" value="TRAM"/>
    <property type="match status" value="1"/>
</dbReference>
<dbReference type="NCBIfam" id="TIGR01578">
    <property type="entry name" value="MiaB-like-B"/>
    <property type="match status" value="1"/>
</dbReference>
<comment type="function">
    <text evidence="1 11">Catalyzes the methylthiolation of N6-threonylcarbamoyladenosine (t(6)A), leading to the formation of 2-methylthio-N6-threonylcarbamoyladenosine (ms(2)t(6)A) at position 37 in tRNAs that read codons beginning with adenine.</text>
</comment>
<dbReference type="FunFam" id="3.80.30.20:FF:000002">
    <property type="entry name" value="threonylcarbamoyladenosine tRNA methylthiotransferase isoform X2"/>
    <property type="match status" value="1"/>
</dbReference>
<dbReference type="HOGENOM" id="CLU_018697_4_2_2"/>
<dbReference type="SFLD" id="SFLDG01082">
    <property type="entry name" value="B12-binding_domain_containing"/>
    <property type="match status" value="1"/>
</dbReference>
<dbReference type="SMART" id="SM00729">
    <property type="entry name" value="Elp3"/>
    <property type="match status" value="1"/>
</dbReference>
<dbReference type="NCBIfam" id="TIGR00089">
    <property type="entry name" value="MiaB/RimO family radical SAM methylthiotransferase"/>
    <property type="match status" value="1"/>
</dbReference>
<dbReference type="OrthoDB" id="372134at2157"/>
<dbReference type="Pfam" id="PF00919">
    <property type="entry name" value="UPF0004"/>
    <property type="match status" value="1"/>
</dbReference>
<evidence type="ECO:0000313" key="16">
    <source>
        <dbReference type="Proteomes" id="UP000027093"/>
    </source>
</evidence>
<evidence type="ECO:0000256" key="9">
    <source>
        <dbReference type="ARBA" id="ARBA00023014"/>
    </source>
</evidence>
<evidence type="ECO:0000256" key="6">
    <source>
        <dbReference type="ARBA" id="ARBA00022694"/>
    </source>
</evidence>
<dbReference type="GO" id="GO:0051539">
    <property type="term" value="F:4 iron, 4 sulfur cluster binding"/>
    <property type="evidence" value="ECO:0007669"/>
    <property type="project" value="UniProtKB-UniRule"/>
</dbReference>
<reference evidence="15 16" key="1">
    <citation type="journal article" date="2014" name="Int. J. Syst. Evol. Microbiol.">
        <title>Nitrososphaera viennensis gen. nov., sp. nov., an aerobic and mesophilic, ammonia-oxidizing archaeon from soil and a member of the archaeal phylum Thaumarchaeota.</title>
        <authorList>
            <person name="Stieglmeier M."/>
            <person name="Klingl A."/>
            <person name="Alves R.J."/>
            <person name="Rittmann S.K."/>
            <person name="Melcher M."/>
            <person name="Leisch N."/>
            <person name="Schleper C."/>
        </authorList>
    </citation>
    <scope>NUCLEOTIDE SEQUENCE [LARGE SCALE GENOMIC DNA]</scope>
    <source>
        <strain evidence="15">EN76</strain>
    </source>
</reference>
<evidence type="ECO:0000313" key="15">
    <source>
        <dbReference type="EMBL" id="AIC15327.1"/>
    </source>
</evidence>
<evidence type="ECO:0000256" key="2">
    <source>
        <dbReference type="ARBA" id="ARBA00008616"/>
    </source>
</evidence>
<comment type="similarity">
    <text evidence="2 11">Belongs to the methylthiotransferase family. CDKAL1 subfamily.</text>
</comment>
<evidence type="ECO:0000256" key="5">
    <source>
        <dbReference type="ARBA" id="ARBA00022691"/>
    </source>
</evidence>
<organism evidence="15 16">
    <name type="scientific">Nitrososphaera viennensis EN76</name>
    <dbReference type="NCBI Taxonomy" id="926571"/>
    <lineage>
        <taxon>Archaea</taxon>
        <taxon>Nitrososphaerota</taxon>
        <taxon>Nitrososphaeria</taxon>
        <taxon>Nitrososphaerales</taxon>
        <taxon>Nitrososphaeraceae</taxon>
        <taxon>Nitrososphaera</taxon>
    </lineage>
</organism>